<dbReference type="KEGG" id="pcz:PCL1606_42720"/>
<reference evidence="1 2" key="1">
    <citation type="journal article" date="2015" name="Mol. Plant Microbe Interact.">
        <title>Comparative Genomic Analysis of Pseudomonas chlororaphis PCL1606 Reveals New Insight into Antifungal Compounds Involved in Biocontrol.</title>
        <authorList>
            <person name="Calderon C.E."/>
            <person name="Ramos C."/>
            <person name="de Vicente A."/>
            <person name="Cazorla F.M."/>
        </authorList>
    </citation>
    <scope>NUCLEOTIDE SEQUENCE [LARGE SCALE GENOMIC DNA]</scope>
    <source>
        <strain evidence="1 2">PCL1606</strain>
    </source>
</reference>
<evidence type="ECO:0000313" key="2">
    <source>
        <dbReference type="Proteomes" id="UP000032748"/>
    </source>
</evidence>
<dbReference type="RefSeq" id="WP_052712814.1">
    <property type="nucleotide sequence ID" value="NZ_CP011110.1"/>
</dbReference>
<dbReference type="EMBL" id="CP011110">
    <property type="protein sequence ID" value="AKA25719.1"/>
    <property type="molecule type" value="Genomic_DNA"/>
</dbReference>
<name>A0A0D5Y414_9PSED</name>
<organism evidence="1 2">
    <name type="scientific">Pseudomonas chlororaphis</name>
    <dbReference type="NCBI Taxonomy" id="587753"/>
    <lineage>
        <taxon>Bacteria</taxon>
        <taxon>Pseudomonadati</taxon>
        <taxon>Pseudomonadota</taxon>
        <taxon>Gammaproteobacteria</taxon>
        <taxon>Pseudomonadales</taxon>
        <taxon>Pseudomonadaceae</taxon>
        <taxon>Pseudomonas</taxon>
    </lineage>
</organism>
<dbReference type="AlphaFoldDB" id="A0A0D5Y414"/>
<protein>
    <recommendedName>
        <fullName evidence="3">Phage tail fiber protein</fullName>
    </recommendedName>
</protein>
<evidence type="ECO:0008006" key="3">
    <source>
        <dbReference type="Google" id="ProtNLM"/>
    </source>
</evidence>
<dbReference type="PANTHER" id="PTHR35191:SF1">
    <property type="entry name" value="PROPHAGE SIDE TAIL FIBER PROTEIN HOMOLOG STFQ-RELATED"/>
    <property type="match status" value="1"/>
</dbReference>
<dbReference type="PATRIC" id="fig|587753.10.peg.4270"/>
<evidence type="ECO:0000313" key="1">
    <source>
        <dbReference type="EMBL" id="AKA25719.1"/>
    </source>
</evidence>
<dbReference type="Proteomes" id="UP000032748">
    <property type="component" value="Chromosome"/>
</dbReference>
<proteinExistence type="predicted"/>
<sequence length="451" mass="45034">MADLPEPIQWTPGIYQLETSDPVLGGPEGIDNLQAKQLASRTQWLKDQLQKVIDGVTAIVVATKLAVARTISISGAGSGSASFDGSANVSISLTLADSGVAAGAWTKVTVNAKGLVTAGGFLAAADIPALDWSKISTGKPTTLGGYGITDALAIGQYGLGAAATPNAAIDTIGLPGGFYTMGGGNTGLLQNSSVLNLPYSSAGYSAQIAIEQGGSDVLIVARAVNAQGNWTPVRTLWHSGTFNPATKADAAATETALAAKAPLASPSFTGTPTVPTAAASTNTTQASSTAFVKTAVAAVVGSAPAALDTLGKQAAAIGNDPNFATTMASQLSGKAAKATTLAGYGITDAVKIGTYGLAGTTAPIQAIETLGLPGGFYAMDGTTTTLLNYSSILNLPYSSPGFTAQLAIQQGAAQVKIVARATNNSGGWTATAELYTTANTTRAADGTLKAI</sequence>
<dbReference type="PANTHER" id="PTHR35191">
    <property type="entry name" value="PROPHAGE SIDE TAIL FIBER PROTEIN HOMOLOG STFQ-RELATED"/>
    <property type="match status" value="1"/>
</dbReference>
<dbReference type="InterPro" id="IPR051934">
    <property type="entry name" value="Phage_Tail_Fiber_Structural"/>
</dbReference>
<accession>A0A0D5Y414</accession>
<gene>
    <name evidence="1" type="ORF">PCL1606_42720</name>
</gene>